<feature type="domain" description="BioF2-like acetyltransferase" evidence="1">
    <location>
        <begin position="171"/>
        <end position="315"/>
    </location>
</feature>
<dbReference type="EMBL" id="CP016268">
    <property type="protein sequence ID" value="ANO50956.1"/>
    <property type="molecule type" value="Genomic_DNA"/>
</dbReference>
<dbReference type="Proteomes" id="UP000092695">
    <property type="component" value="Chromosome"/>
</dbReference>
<dbReference type="Gene3D" id="3.40.630.30">
    <property type="match status" value="1"/>
</dbReference>
<name>A0A193LES3_9GAMM</name>
<dbReference type="OrthoDB" id="4349922at2"/>
<sequence length="363" mass="41088">MTIPSALSTRLCADHDSLRELRSDWQALADVARSPLLDHAWFDACAKYLHANDTLHVLVQYDASNTVTAIAPLVRIERERRSWLEFLGSAQLYEPSGMLYRDPATLPALYKAVAGTRWPVQLRRLSADPDHKSLAPQRRWQSGLWMRAMTAPTAVLDLQDGWDAFYATLSSRRRYDHRRAQKRAANFGTLQFQAYQPTVDEVSGLLERAFAIENRSWKGKQGSSVLKRPQLESFFRGYSSAAAAEGTLRVFFLVVDEVAISMALCVEKYDALWFLKIGYDDTYAKCSPGILQLMYIIEHCCNNGTSRIEHLGSFEPWLAAWTSRVRAHATFVHYPQNLTGAALLLNDAVRVLRSRLTSDNQEA</sequence>
<dbReference type="Pfam" id="PF13480">
    <property type="entry name" value="Acetyltransf_6"/>
    <property type="match status" value="1"/>
</dbReference>
<dbReference type="KEGG" id="woc:BA177_06810"/>
<accession>A0A193LES3</accession>
<gene>
    <name evidence="2" type="ORF">BA177_06810</name>
</gene>
<dbReference type="RefSeq" id="WP_068614571.1">
    <property type="nucleotide sequence ID" value="NZ_CP016268.1"/>
</dbReference>
<dbReference type="InterPro" id="IPR016181">
    <property type="entry name" value="Acyl_CoA_acyltransferase"/>
</dbReference>
<dbReference type="InterPro" id="IPR038740">
    <property type="entry name" value="BioF2-like_GNAT_dom"/>
</dbReference>
<evidence type="ECO:0000313" key="2">
    <source>
        <dbReference type="EMBL" id="ANO50956.1"/>
    </source>
</evidence>
<evidence type="ECO:0000259" key="1">
    <source>
        <dbReference type="Pfam" id="PF13480"/>
    </source>
</evidence>
<dbReference type="STRING" id="1548547.BA177_06810"/>
<protein>
    <recommendedName>
        <fullName evidence="1">BioF2-like acetyltransferase domain-containing protein</fullName>
    </recommendedName>
</protein>
<organism evidence="2 3">
    <name type="scientific">Woeseia oceani</name>
    <dbReference type="NCBI Taxonomy" id="1548547"/>
    <lineage>
        <taxon>Bacteria</taxon>
        <taxon>Pseudomonadati</taxon>
        <taxon>Pseudomonadota</taxon>
        <taxon>Gammaproteobacteria</taxon>
        <taxon>Woeseiales</taxon>
        <taxon>Woeseiaceae</taxon>
        <taxon>Woeseia</taxon>
    </lineage>
</organism>
<dbReference type="AlphaFoldDB" id="A0A193LES3"/>
<dbReference type="SUPFAM" id="SSF55729">
    <property type="entry name" value="Acyl-CoA N-acyltransferases (Nat)"/>
    <property type="match status" value="1"/>
</dbReference>
<reference evidence="2 3" key="1">
    <citation type="submission" date="2016-06" db="EMBL/GenBank/DDBJ databases">
        <title>Complete genome sequence of a deep-branching marine Gamma Proteobacterium Woeseia oceani type strain XK5.</title>
        <authorList>
            <person name="Mu D."/>
            <person name="Du Z."/>
        </authorList>
    </citation>
    <scope>NUCLEOTIDE SEQUENCE [LARGE SCALE GENOMIC DNA]</scope>
    <source>
        <strain evidence="2 3">XK5</strain>
    </source>
</reference>
<proteinExistence type="predicted"/>
<keyword evidence="3" id="KW-1185">Reference proteome</keyword>
<evidence type="ECO:0000313" key="3">
    <source>
        <dbReference type="Proteomes" id="UP000092695"/>
    </source>
</evidence>